<feature type="compositionally biased region" description="Basic and acidic residues" evidence="1">
    <location>
        <begin position="219"/>
        <end position="231"/>
    </location>
</feature>
<gene>
    <name evidence="2" type="ORF">MSL71_50940</name>
</gene>
<dbReference type="Proteomes" id="UP000507962">
    <property type="component" value="Unassembled WGS sequence"/>
</dbReference>
<organism evidence="2 3">
    <name type="scientific">Desulfoluna butyratoxydans</name>
    <dbReference type="NCBI Taxonomy" id="231438"/>
    <lineage>
        <taxon>Bacteria</taxon>
        <taxon>Pseudomonadati</taxon>
        <taxon>Thermodesulfobacteriota</taxon>
        <taxon>Desulfobacteria</taxon>
        <taxon>Desulfobacterales</taxon>
        <taxon>Desulfolunaceae</taxon>
        <taxon>Desulfoluna</taxon>
    </lineage>
</organism>
<feature type="region of interest" description="Disordered" evidence="1">
    <location>
        <begin position="219"/>
        <end position="244"/>
    </location>
</feature>
<dbReference type="GO" id="GO:0003677">
    <property type="term" value="F:DNA binding"/>
    <property type="evidence" value="ECO:0007669"/>
    <property type="project" value="InterPro"/>
</dbReference>
<dbReference type="InterPro" id="IPR010270">
    <property type="entry name" value="Phage_P2_GpM"/>
</dbReference>
<reference evidence="2 3" key="1">
    <citation type="submission" date="2019-03" db="EMBL/GenBank/DDBJ databases">
        <authorList>
            <person name="Nijsse B."/>
        </authorList>
    </citation>
    <scope>NUCLEOTIDE SEQUENCE [LARGE SCALE GENOMIC DNA]</scope>
    <source>
        <strain evidence="2">Desulfoluna butyratoxydans MSL71</strain>
    </source>
</reference>
<evidence type="ECO:0000313" key="3">
    <source>
        <dbReference type="Proteomes" id="UP000507962"/>
    </source>
</evidence>
<dbReference type="AlphaFoldDB" id="A0A4U8YU28"/>
<protein>
    <submittedName>
        <fullName evidence="2">Bacteriophage p2 gpm</fullName>
    </submittedName>
</protein>
<dbReference type="EMBL" id="CAADHO010000016">
    <property type="protein sequence ID" value="VFQ47394.1"/>
    <property type="molecule type" value="Genomic_DNA"/>
</dbReference>
<dbReference type="GO" id="GO:0004519">
    <property type="term" value="F:endonuclease activity"/>
    <property type="evidence" value="ECO:0007669"/>
    <property type="project" value="InterPro"/>
</dbReference>
<dbReference type="Pfam" id="PF05944">
    <property type="entry name" value="Phage_term_smal"/>
    <property type="match status" value="1"/>
</dbReference>
<feature type="compositionally biased region" description="Low complexity" evidence="1">
    <location>
        <begin position="232"/>
        <end position="244"/>
    </location>
</feature>
<evidence type="ECO:0000256" key="1">
    <source>
        <dbReference type="SAM" id="MobiDB-lite"/>
    </source>
</evidence>
<accession>A0A4U8YU28</accession>
<keyword evidence="3" id="KW-1185">Reference proteome</keyword>
<proteinExistence type="predicted"/>
<dbReference type="RefSeq" id="WP_180147131.1">
    <property type="nucleotide sequence ID" value="NZ_CAADHO010000016.1"/>
</dbReference>
<evidence type="ECO:0000313" key="2">
    <source>
        <dbReference type="EMBL" id="VFQ47394.1"/>
    </source>
</evidence>
<sequence>MSLMKRFQEKKKEDPGYGEGASSFAVLGTMPTTAIAKQQTLTGFEKELEDDLAKLKLIRSRKQKEAEKAAHLVPKYLPVVETLKASGSDHPLLGQILVWLFDIADIHGAMALALYCIEHGVPMPERFRRDLPIYLCDTITEWAEGEQDAGRSVEPYFGQVCELAEGWDIPDEVSAKMLKLKGLVAMDLESWSEAITHFERAEEYGAKVKTVLGKARKKLESAKPNEEKPAEPAEAAGAEAEGTE</sequence>
<name>A0A4U8YU28_9BACT</name>